<evidence type="ECO:0000256" key="1">
    <source>
        <dbReference type="SAM" id="MobiDB-lite"/>
    </source>
</evidence>
<dbReference type="EMBL" id="CP020370">
    <property type="protein sequence ID" value="AUB82756.1"/>
    <property type="molecule type" value="Genomic_DNA"/>
</dbReference>
<dbReference type="RefSeq" id="WP_100920466.1">
    <property type="nucleotide sequence ID" value="NZ_CP020370.1"/>
</dbReference>
<sequence>MEITVEIRTGDGAWTGLVRRSDEPFTRSLDAPRLGPVEAIPLKGGARTLGNLVRVLVDYETDDLAQAFDERGQLEIGSWLYRQLSSRSHAEAGECRAGVPASGRPTGRRSVGARGQRARPGLPRAARAAGETAG</sequence>
<protein>
    <submittedName>
        <fullName evidence="2">Uncharacterized protein</fullName>
    </submittedName>
</protein>
<dbReference type="AlphaFoldDB" id="A0A2K8UB06"/>
<organism evidence="2 3">
    <name type="scientific">Candidatus Thiodictyon syntrophicum</name>
    <dbReference type="NCBI Taxonomy" id="1166950"/>
    <lineage>
        <taxon>Bacteria</taxon>
        <taxon>Pseudomonadati</taxon>
        <taxon>Pseudomonadota</taxon>
        <taxon>Gammaproteobacteria</taxon>
        <taxon>Chromatiales</taxon>
        <taxon>Chromatiaceae</taxon>
        <taxon>Thiodictyon</taxon>
    </lineage>
</organism>
<reference evidence="2 3" key="1">
    <citation type="submission" date="2017-03" db="EMBL/GenBank/DDBJ databases">
        <title>Complete genome sequence of Candidatus 'Thiodictyon syntrophicum' sp. nov. strain Cad16T, a photolithoautotroph purple sulfur bacterium isolated from an alpine meromictic lake.</title>
        <authorList>
            <person name="Luedin S.M."/>
            <person name="Pothier J.F."/>
            <person name="Danza F."/>
            <person name="Storelli N."/>
            <person name="Wittwer M."/>
            <person name="Tonolla M."/>
        </authorList>
    </citation>
    <scope>NUCLEOTIDE SEQUENCE [LARGE SCALE GENOMIC DNA]</scope>
    <source>
        <strain evidence="2 3">Cad16T</strain>
    </source>
</reference>
<feature type="region of interest" description="Disordered" evidence="1">
    <location>
        <begin position="91"/>
        <end position="134"/>
    </location>
</feature>
<evidence type="ECO:0000313" key="2">
    <source>
        <dbReference type="EMBL" id="AUB82756.1"/>
    </source>
</evidence>
<feature type="compositionally biased region" description="Low complexity" evidence="1">
    <location>
        <begin position="112"/>
        <end position="134"/>
    </location>
</feature>
<gene>
    <name evidence="2" type="ORF">THSYN_18635</name>
</gene>
<dbReference type="Proteomes" id="UP000232638">
    <property type="component" value="Chromosome"/>
</dbReference>
<name>A0A2K8UB06_9GAMM</name>
<keyword evidence="3" id="KW-1185">Reference proteome</keyword>
<proteinExistence type="predicted"/>
<evidence type="ECO:0000313" key="3">
    <source>
        <dbReference type="Proteomes" id="UP000232638"/>
    </source>
</evidence>
<accession>A0A2K8UB06</accession>
<dbReference type="KEGG" id="tsy:THSYN_18635"/>